<evidence type="ECO:0000313" key="2">
    <source>
        <dbReference type="Proteomes" id="UP000000428"/>
    </source>
</evidence>
<evidence type="ECO:0000313" key="1">
    <source>
        <dbReference type="EMBL" id="BAC75113.1"/>
    </source>
</evidence>
<name>Q825Q5_STRAW</name>
<dbReference type="eggNOG" id="COG3832">
    <property type="taxonomic scope" value="Bacteria"/>
</dbReference>
<dbReference type="Pfam" id="PF10604">
    <property type="entry name" value="Polyketide_cyc2"/>
    <property type="match status" value="1"/>
</dbReference>
<organism evidence="1 2">
    <name type="scientific">Streptomyces avermitilis (strain ATCC 31267 / DSM 46492 / JCM 5070 / NBRC 14893 / NCIMB 12804 / NRRL 8165 / MA-4680)</name>
    <dbReference type="NCBI Taxonomy" id="227882"/>
    <lineage>
        <taxon>Bacteria</taxon>
        <taxon>Bacillati</taxon>
        <taxon>Actinomycetota</taxon>
        <taxon>Actinomycetes</taxon>
        <taxon>Kitasatosporales</taxon>
        <taxon>Streptomycetaceae</taxon>
        <taxon>Streptomyces</taxon>
    </lineage>
</organism>
<dbReference type="InterPro" id="IPR019587">
    <property type="entry name" value="Polyketide_cyclase/dehydratase"/>
</dbReference>
<proteinExistence type="predicted"/>
<dbReference type="CDD" id="cd07812">
    <property type="entry name" value="SRPBCC"/>
    <property type="match status" value="1"/>
</dbReference>
<gene>
    <name evidence="1" type="ORF">SAVERM_7402</name>
</gene>
<keyword evidence="2" id="KW-1185">Reference proteome</keyword>
<dbReference type="EMBL" id="BA000030">
    <property type="protein sequence ID" value="BAC75113.1"/>
    <property type="molecule type" value="Genomic_DNA"/>
</dbReference>
<dbReference type="SUPFAM" id="SSF55961">
    <property type="entry name" value="Bet v1-like"/>
    <property type="match status" value="1"/>
</dbReference>
<dbReference type="Proteomes" id="UP000000428">
    <property type="component" value="Chromosome"/>
</dbReference>
<dbReference type="AlphaFoldDB" id="Q825Q5"/>
<reference evidence="1 2" key="3">
    <citation type="journal article" date="2014" name="J. Ind. Microbiol. Biotechnol.">
        <title>Genome mining of the Streptomyces avermitilis genome and development of genome-minimized hosts for heterologous expression of biosynthetic gene clusters.</title>
        <authorList>
            <person name="Ikeda H."/>
            <person name="Shin-ya K."/>
            <person name="Omura S."/>
        </authorList>
    </citation>
    <scope>NUCLEOTIDE SEQUENCE [LARGE SCALE GENOMIC DNA]</scope>
    <source>
        <strain evidence="2">ATCC 31267 / DSM 46492 / JCM 5070 / NBRC 14893 / NCIMB 12804 / NRRL 8165 / MA-4680</strain>
    </source>
</reference>
<protein>
    <submittedName>
        <fullName evidence="1">Cyclase/dehydrase</fullName>
    </submittedName>
</protein>
<reference evidence="1 2" key="1">
    <citation type="journal article" date="2001" name="Proc. Natl. Acad. Sci. U.S.A.">
        <title>Genome sequence of an industrial microorganism Streptomyces avermitilis: deducing the ability of producing secondary metabolites.</title>
        <authorList>
            <person name="Omura S."/>
            <person name="Ikeda H."/>
            <person name="Ishikawa J."/>
            <person name="Hanamoto A."/>
            <person name="Takahashi C."/>
            <person name="Shinose M."/>
            <person name="Takahashi Y."/>
            <person name="Horikawa H."/>
            <person name="Nakazawa H."/>
            <person name="Osonoe T."/>
            <person name="Kikuchi H."/>
            <person name="Shiba T."/>
            <person name="Sakaki Y."/>
            <person name="Hattori M."/>
        </authorList>
    </citation>
    <scope>NUCLEOTIDE SEQUENCE [LARGE SCALE GENOMIC DNA]</scope>
    <source>
        <strain evidence="2">ATCC 31267 / DSM 46492 / JCM 5070 / NBRC 14893 / NCIMB 12804 / NRRL 8165 / MA-4680</strain>
    </source>
</reference>
<reference evidence="1 2" key="2">
    <citation type="journal article" date="2003" name="Nat. Biotechnol.">
        <title>Complete genome sequence and comparative analysis of the industrial microorganism Streptomyces avermitilis.</title>
        <authorList>
            <person name="Ikeda H."/>
            <person name="Ishikawa J."/>
            <person name="Hanamoto A."/>
            <person name="Shinose M."/>
            <person name="Kikuchi H."/>
            <person name="Shiba T."/>
            <person name="Sakaki Y."/>
            <person name="Hattori M."/>
            <person name="Omura S."/>
        </authorList>
    </citation>
    <scope>NUCLEOTIDE SEQUENCE [LARGE SCALE GENOMIC DNA]</scope>
    <source>
        <strain evidence="2">ATCC 31267 / DSM 46492 / JCM 5070 / NBRC 14893 / NCIMB 12804 / NRRL 8165 / MA-4680</strain>
    </source>
</reference>
<sequence length="203" mass="22758">MTSESIYTTLEVEAHMGVGDAMAGRSLVVEWTGARYADGPTVEVPVWIDAPPQRVWELVSDIALMPRTSPELQSVEWLDGRRGPALGARFVGRSSHEALGEWATTSHVVRYEPPRVFAWAVEDPELPSSVWRFELEERDGGTLLREWMQLGPGRSGLSYAIDRMPDKEQKIVFVRMREFETNMGATLDVIKKLAEGGRDEVEA</sequence>
<dbReference type="InterPro" id="IPR023393">
    <property type="entry name" value="START-like_dom_sf"/>
</dbReference>
<dbReference type="Gene3D" id="3.30.530.20">
    <property type="match status" value="1"/>
</dbReference>
<dbReference type="HOGENOM" id="CLU_106514_0_0_11"/>
<accession>Q825Q5</accession>
<dbReference type="KEGG" id="sma:SAVERM_7402"/>